<evidence type="ECO:0000313" key="3">
    <source>
        <dbReference type="Proteomes" id="UP000649753"/>
    </source>
</evidence>
<comment type="caution">
    <text evidence="2">The sequence shown here is derived from an EMBL/GenBank/DDBJ whole genome shotgun (WGS) entry which is preliminary data.</text>
</comment>
<keyword evidence="3" id="KW-1185">Reference proteome</keyword>
<feature type="domain" description="MobA-like NTP transferase" evidence="1">
    <location>
        <begin position="18"/>
        <end position="177"/>
    </location>
</feature>
<gene>
    <name evidence="2" type="ORF">H4W31_004426</name>
</gene>
<dbReference type="Proteomes" id="UP000649753">
    <property type="component" value="Unassembled WGS sequence"/>
</dbReference>
<dbReference type="Gene3D" id="3.90.550.10">
    <property type="entry name" value="Spore Coat Polysaccharide Biosynthesis Protein SpsA, Chain A"/>
    <property type="match status" value="1"/>
</dbReference>
<organism evidence="2 3">
    <name type="scientific">Plantactinospora soyae</name>
    <dbReference type="NCBI Taxonomy" id="1544732"/>
    <lineage>
        <taxon>Bacteria</taxon>
        <taxon>Bacillati</taxon>
        <taxon>Actinomycetota</taxon>
        <taxon>Actinomycetes</taxon>
        <taxon>Micromonosporales</taxon>
        <taxon>Micromonosporaceae</taxon>
        <taxon>Plantactinospora</taxon>
    </lineage>
</organism>
<reference evidence="2" key="1">
    <citation type="submission" date="2020-10" db="EMBL/GenBank/DDBJ databases">
        <title>Sequencing the genomes of 1000 actinobacteria strains.</title>
        <authorList>
            <person name="Klenk H.-P."/>
        </authorList>
    </citation>
    <scope>NUCLEOTIDE SEQUENCE</scope>
    <source>
        <strain evidence="2">DSM 46832</strain>
    </source>
</reference>
<dbReference type="PANTHER" id="PTHR43777">
    <property type="entry name" value="MOLYBDENUM COFACTOR CYTIDYLYLTRANSFERASE"/>
    <property type="match status" value="1"/>
</dbReference>
<dbReference type="InterPro" id="IPR025877">
    <property type="entry name" value="MobA-like_NTP_Trfase"/>
</dbReference>
<evidence type="ECO:0000313" key="2">
    <source>
        <dbReference type="EMBL" id="MBE1488788.1"/>
    </source>
</evidence>
<dbReference type="RefSeq" id="WP_318783338.1">
    <property type="nucleotide sequence ID" value="NZ_JADBEB010000001.1"/>
</dbReference>
<dbReference type="InterPro" id="IPR029044">
    <property type="entry name" value="Nucleotide-diphossugar_trans"/>
</dbReference>
<sequence>MNFGTPAQGHTAPHRVAGLVLAAGAGRRYGGPKALVRLDGQLLVERAVRLARDGGCVPVVVVLGAAAPVVRSRADLGDARPVENPDWSTGMGSSLRAGLAALADTDAVAALVLLVDMPGITAEAVRRLVALAAPDRLATAGYGTRRGHPVLLGRTHWTEVSASAVGDVGARPYLRRNAARLEVVPCDDVADDADLDTPSGTAS</sequence>
<dbReference type="EMBL" id="JADBEB010000001">
    <property type="protein sequence ID" value="MBE1488788.1"/>
    <property type="molecule type" value="Genomic_DNA"/>
</dbReference>
<dbReference type="GO" id="GO:0016779">
    <property type="term" value="F:nucleotidyltransferase activity"/>
    <property type="evidence" value="ECO:0007669"/>
    <property type="project" value="UniProtKB-ARBA"/>
</dbReference>
<dbReference type="PANTHER" id="PTHR43777:SF1">
    <property type="entry name" value="MOLYBDENUM COFACTOR CYTIDYLYLTRANSFERASE"/>
    <property type="match status" value="1"/>
</dbReference>
<keyword evidence="2" id="KW-0560">Oxidoreductase</keyword>
<dbReference type="Pfam" id="PF12804">
    <property type="entry name" value="NTP_transf_3"/>
    <property type="match status" value="1"/>
</dbReference>
<name>A0A927R0L7_9ACTN</name>
<accession>A0A927R0L7</accession>
<dbReference type="GO" id="GO:0016491">
    <property type="term" value="F:oxidoreductase activity"/>
    <property type="evidence" value="ECO:0007669"/>
    <property type="project" value="UniProtKB-KW"/>
</dbReference>
<evidence type="ECO:0000259" key="1">
    <source>
        <dbReference type="Pfam" id="PF12804"/>
    </source>
</evidence>
<dbReference type="AlphaFoldDB" id="A0A927R0L7"/>
<protein>
    <submittedName>
        <fullName evidence="2">Nicotine blue oxidoreductase</fullName>
        <ecNumber evidence="2">1.1.1.328</ecNumber>
    </submittedName>
</protein>
<dbReference type="EC" id="1.1.1.328" evidence="2"/>
<dbReference type="SUPFAM" id="SSF53448">
    <property type="entry name" value="Nucleotide-diphospho-sugar transferases"/>
    <property type="match status" value="1"/>
</dbReference>
<dbReference type="CDD" id="cd04182">
    <property type="entry name" value="GT_2_like_f"/>
    <property type="match status" value="1"/>
</dbReference>
<proteinExistence type="predicted"/>